<protein>
    <recommendedName>
        <fullName evidence="3">Reverse transcriptase domain-containing protein</fullName>
    </recommendedName>
</protein>
<reference evidence="1" key="1">
    <citation type="submission" date="2020-06" db="EMBL/GenBank/DDBJ databases">
        <authorList>
            <consortium name="Wellcome Sanger Institute Data Sharing"/>
        </authorList>
    </citation>
    <scope>NUCLEOTIDE SEQUENCE [LARGE SCALE GENOMIC DNA]</scope>
</reference>
<evidence type="ECO:0000313" key="1">
    <source>
        <dbReference type="Ensembl" id="ENSGWIP00000010272.1"/>
    </source>
</evidence>
<dbReference type="Ensembl" id="ENSGWIT00000011415.1">
    <property type="protein sequence ID" value="ENSGWIP00000010272.1"/>
    <property type="gene ID" value="ENSGWIG00000006031.1"/>
</dbReference>
<sequence length="227" mass="25681">TTSGPIRRHLGSFCSRPPLKLKGNQTRLPLSPLLFAIFVEPLAAAVHYILLYLEEPQSSLEVFNLININFDKSEIMILDNVIKTEPPYIEPFRWTPSGFNYLGVRIVPQLNQLYSENITPLVKSFLGRINLIKMNVLPKILYPTSMLFVNLGTNDIANINKALSEFIWNGRKPKVKLARFQLPRKQGGWGLPNIEYYVLSLQARIISAWVNGSSRNESGSIVPCSLQ</sequence>
<name>A0A8C5DQC3_GOUWI</name>
<evidence type="ECO:0008006" key="3">
    <source>
        <dbReference type="Google" id="ProtNLM"/>
    </source>
</evidence>
<organism evidence="1 2">
    <name type="scientific">Gouania willdenowi</name>
    <name type="common">Blunt-snouted clingfish</name>
    <name type="synonym">Lepadogaster willdenowi</name>
    <dbReference type="NCBI Taxonomy" id="441366"/>
    <lineage>
        <taxon>Eukaryota</taxon>
        <taxon>Metazoa</taxon>
        <taxon>Chordata</taxon>
        <taxon>Craniata</taxon>
        <taxon>Vertebrata</taxon>
        <taxon>Euteleostomi</taxon>
        <taxon>Actinopterygii</taxon>
        <taxon>Neopterygii</taxon>
        <taxon>Teleostei</taxon>
        <taxon>Neoteleostei</taxon>
        <taxon>Acanthomorphata</taxon>
        <taxon>Ovalentaria</taxon>
        <taxon>Blenniimorphae</taxon>
        <taxon>Blenniiformes</taxon>
        <taxon>Gobiesocoidei</taxon>
        <taxon>Gobiesocidae</taxon>
        <taxon>Gobiesocinae</taxon>
        <taxon>Gouania</taxon>
    </lineage>
</organism>
<dbReference type="PANTHER" id="PTHR31635">
    <property type="entry name" value="REVERSE TRANSCRIPTASE DOMAIN-CONTAINING PROTEIN-RELATED"/>
    <property type="match status" value="1"/>
</dbReference>
<evidence type="ECO:0000313" key="2">
    <source>
        <dbReference type="Proteomes" id="UP000694680"/>
    </source>
</evidence>
<accession>A0A8C5DQC3</accession>
<keyword evidence="2" id="KW-1185">Reference proteome</keyword>
<proteinExistence type="predicted"/>
<dbReference type="Proteomes" id="UP000694680">
    <property type="component" value="Chromosome 10"/>
</dbReference>
<dbReference type="PANTHER" id="PTHR31635:SF196">
    <property type="entry name" value="REVERSE TRANSCRIPTASE DOMAIN-CONTAINING PROTEIN-RELATED"/>
    <property type="match status" value="1"/>
</dbReference>
<reference evidence="1" key="2">
    <citation type="submission" date="2025-08" db="UniProtKB">
        <authorList>
            <consortium name="Ensembl"/>
        </authorList>
    </citation>
    <scope>IDENTIFICATION</scope>
</reference>
<reference evidence="1" key="3">
    <citation type="submission" date="2025-09" db="UniProtKB">
        <authorList>
            <consortium name="Ensembl"/>
        </authorList>
    </citation>
    <scope>IDENTIFICATION</scope>
</reference>
<dbReference type="AlphaFoldDB" id="A0A8C5DQC3"/>